<dbReference type="SUPFAM" id="SSF53335">
    <property type="entry name" value="S-adenosyl-L-methionine-dependent methyltransferases"/>
    <property type="match status" value="1"/>
</dbReference>
<dbReference type="CDD" id="cd02440">
    <property type="entry name" value="AdoMet_MTases"/>
    <property type="match status" value="1"/>
</dbReference>
<dbReference type="Proteomes" id="UP001524587">
    <property type="component" value="Unassembled WGS sequence"/>
</dbReference>
<gene>
    <name evidence="5 8" type="primary">prmC</name>
    <name evidence="8" type="ORF">NFI95_05255</name>
</gene>
<evidence type="ECO:0000256" key="3">
    <source>
        <dbReference type="ARBA" id="ARBA00022691"/>
    </source>
</evidence>
<organism evidence="8 9">
    <name type="scientific">Endosaccharibacter trunci</name>
    <dbReference type="NCBI Taxonomy" id="2812733"/>
    <lineage>
        <taxon>Bacteria</taxon>
        <taxon>Pseudomonadati</taxon>
        <taxon>Pseudomonadota</taxon>
        <taxon>Alphaproteobacteria</taxon>
        <taxon>Acetobacterales</taxon>
        <taxon>Acetobacteraceae</taxon>
        <taxon>Endosaccharibacter</taxon>
    </lineage>
</organism>
<feature type="domain" description="Methyltransferase small" evidence="6">
    <location>
        <begin position="110"/>
        <end position="196"/>
    </location>
</feature>
<evidence type="ECO:0000259" key="6">
    <source>
        <dbReference type="Pfam" id="PF05175"/>
    </source>
</evidence>
<evidence type="ECO:0000256" key="4">
    <source>
        <dbReference type="ARBA" id="ARBA00048391"/>
    </source>
</evidence>
<dbReference type="InterPro" id="IPR029063">
    <property type="entry name" value="SAM-dependent_MTases_sf"/>
</dbReference>
<evidence type="ECO:0000313" key="8">
    <source>
        <dbReference type="EMBL" id="MCQ8277851.1"/>
    </source>
</evidence>
<dbReference type="Gene3D" id="3.40.50.150">
    <property type="entry name" value="Vaccinia Virus protein VP39"/>
    <property type="match status" value="1"/>
</dbReference>
<reference evidence="8 9" key="1">
    <citation type="submission" date="2022-06" db="EMBL/GenBank/DDBJ databases">
        <title>Endosaccharibacter gen. nov., sp. nov., endophytic bacteria isolated from sugarcane.</title>
        <authorList>
            <person name="Pitiwittayakul N."/>
            <person name="Yukphan P."/>
            <person name="Charoenyingcharoen P."/>
            <person name="Tanasupawat S."/>
        </authorList>
    </citation>
    <scope>NUCLEOTIDE SEQUENCE [LARGE SCALE GENOMIC DNA]</scope>
    <source>
        <strain evidence="8 9">KSS8</strain>
    </source>
</reference>
<dbReference type="EMBL" id="JAMSKV010000003">
    <property type="protein sequence ID" value="MCQ8277851.1"/>
    <property type="molecule type" value="Genomic_DNA"/>
</dbReference>
<dbReference type="GO" id="GO:0102559">
    <property type="term" value="F:peptide chain release factor N(5)-glutamine methyltransferase activity"/>
    <property type="evidence" value="ECO:0007669"/>
    <property type="project" value="UniProtKB-EC"/>
</dbReference>
<dbReference type="NCBIfam" id="TIGR00536">
    <property type="entry name" value="hemK_fam"/>
    <property type="match status" value="1"/>
</dbReference>
<dbReference type="RefSeq" id="WP_422863312.1">
    <property type="nucleotide sequence ID" value="NZ_JAMSKV010000003.1"/>
</dbReference>
<dbReference type="PANTHER" id="PTHR18895">
    <property type="entry name" value="HEMK METHYLTRANSFERASE"/>
    <property type="match status" value="1"/>
</dbReference>
<evidence type="ECO:0000256" key="2">
    <source>
        <dbReference type="ARBA" id="ARBA00022679"/>
    </source>
</evidence>
<dbReference type="InterPro" id="IPR050320">
    <property type="entry name" value="N5-glutamine_MTase"/>
</dbReference>
<dbReference type="InterPro" id="IPR019874">
    <property type="entry name" value="RF_methyltr_PrmC"/>
</dbReference>
<dbReference type="EC" id="2.1.1.297" evidence="5"/>
<keyword evidence="9" id="KW-1185">Reference proteome</keyword>
<comment type="similarity">
    <text evidence="5">Belongs to the protein N5-glutamine methyltransferase family. PrmC subfamily.</text>
</comment>
<protein>
    <recommendedName>
        <fullName evidence="5">Release factor glutamine methyltransferase</fullName>
        <shortName evidence="5">RF MTase</shortName>
        <ecNumber evidence="5">2.1.1.297</ecNumber>
    </recommendedName>
    <alternativeName>
        <fullName evidence="5">N5-glutamine methyltransferase PrmC</fullName>
    </alternativeName>
    <alternativeName>
        <fullName evidence="5">Protein-(glutamine-N5) MTase PrmC</fullName>
    </alternativeName>
    <alternativeName>
        <fullName evidence="5">Protein-glutamine N-methyltransferase PrmC</fullName>
    </alternativeName>
</protein>
<dbReference type="Gene3D" id="1.10.8.10">
    <property type="entry name" value="DNA helicase RuvA subunit, C-terminal domain"/>
    <property type="match status" value="1"/>
</dbReference>
<evidence type="ECO:0000259" key="7">
    <source>
        <dbReference type="Pfam" id="PF17827"/>
    </source>
</evidence>
<accession>A0ABT1W4P7</accession>
<dbReference type="GO" id="GO:0032259">
    <property type="term" value="P:methylation"/>
    <property type="evidence" value="ECO:0007669"/>
    <property type="project" value="UniProtKB-KW"/>
</dbReference>
<dbReference type="NCBIfam" id="TIGR03534">
    <property type="entry name" value="RF_mod_PrmC"/>
    <property type="match status" value="1"/>
</dbReference>
<evidence type="ECO:0000256" key="1">
    <source>
        <dbReference type="ARBA" id="ARBA00022603"/>
    </source>
</evidence>
<feature type="binding site" evidence="5">
    <location>
        <position position="174"/>
    </location>
    <ligand>
        <name>S-adenosyl-L-methionine</name>
        <dbReference type="ChEBI" id="CHEBI:59789"/>
    </ligand>
</feature>
<feature type="domain" description="Release factor glutamine methyltransferase N-terminal" evidence="7">
    <location>
        <begin position="9"/>
        <end position="76"/>
    </location>
</feature>
<comment type="catalytic activity">
    <reaction evidence="4 5">
        <text>L-glutaminyl-[peptide chain release factor] + S-adenosyl-L-methionine = N(5)-methyl-L-glutaminyl-[peptide chain release factor] + S-adenosyl-L-homocysteine + H(+)</text>
        <dbReference type="Rhea" id="RHEA:42896"/>
        <dbReference type="Rhea" id="RHEA-COMP:10271"/>
        <dbReference type="Rhea" id="RHEA-COMP:10272"/>
        <dbReference type="ChEBI" id="CHEBI:15378"/>
        <dbReference type="ChEBI" id="CHEBI:30011"/>
        <dbReference type="ChEBI" id="CHEBI:57856"/>
        <dbReference type="ChEBI" id="CHEBI:59789"/>
        <dbReference type="ChEBI" id="CHEBI:61891"/>
        <dbReference type="EC" id="2.1.1.297"/>
    </reaction>
</comment>
<name>A0ABT1W4P7_9PROT</name>
<keyword evidence="2 5" id="KW-0808">Transferase</keyword>
<comment type="function">
    <text evidence="5">Methylates the class 1 translation termination release factors RF1/PrfA and RF2/PrfB on the glutamine residue of the universally conserved GGQ motif.</text>
</comment>
<dbReference type="PROSITE" id="PS00092">
    <property type="entry name" value="N6_MTASE"/>
    <property type="match status" value="1"/>
</dbReference>
<evidence type="ECO:0000256" key="5">
    <source>
        <dbReference type="HAMAP-Rule" id="MF_02126"/>
    </source>
</evidence>
<dbReference type="Pfam" id="PF17827">
    <property type="entry name" value="PrmC_N"/>
    <property type="match status" value="1"/>
</dbReference>
<proteinExistence type="inferred from homology"/>
<dbReference type="InterPro" id="IPR007848">
    <property type="entry name" value="Small_mtfrase_dom"/>
</dbReference>
<feature type="binding site" evidence="5">
    <location>
        <position position="145"/>
    </location>
    <ligand>
        <name>S-adenosyl-L-methionine</name>
        <dbReference type="ChEBI" id="CHEBI:59789"/>
    </ligand>
</feature>
<feature type="binding site" evidence="5">
    <location>
        <begin position="188"/>
        <end position="191"/>
    </location>
    <ligand>
        <name>substrate</name>
    </ligand>
</feature>
<dbReference type="InterPro" id="IPR040758">
    <property type="entry name" value="PrmC_N"/>
</dbReference>
<sequence length="285" mass="29968">MTRISIGRLLAEATQRLDAAGIEQPGREARLLLAQALGTDMAGLIRLGREALAESDRFEALLARRCQREPMAFLLGSCGFWSLDLAVSEETLIPRADSEAVIEAVLAAIPDRSRPLRVLDFGTGTGCLLLAVLSEYPAATGFGIDLSPGAAALARRNAASNGLGERAAFLCGSWDAAIDMTADLVLSNPPYIPEADLPSLMPEVRLFEPARALDGGGDGLTAYRALVPALHRLLAPNGLAVFEFGIGQAPAIASLATEAGLDVRAVRADLGGVDRAITLGWREKA</sequence>
<dbReference type="Pfam" id="PF05175">
    <property type="entry name" value="MTS"/>
    <property type="match status" value="1"/>
</dbReference>
<dbReference type="HAMAP" id="MF_02126">
    <property type="entry name" value="RF_methyltr_PrmC"/>
    <property type="match status" value="1"/>
</dbReference>
<feature type="binding site" evidence="5">
    <location>
        <position position="188"/>
    </location>
    <ligand>
        <name>S-adenosyl-L-methionine</name>
        <dbReference type="ChEBI" id="CHEBI:59789"/>
    </ligand>
</feature>
<evidence type="ECO:0000313" key="9">
    <source>
        <dbReference type="Proteomes" id="UP001524587"/>
    </source>
</evidence>
<keyword evidence="1 5" id="KW-0489">Methyltransferase</keyword>
<comment type="caution">
    <text evidence="8">The sequence shown here is derived from an EMBL/GenBank/DDBJ whole genome shotgun (WGS) entry which is preliminary data.</text>
</comment>
<dbReference type="InterPro" id="IPR002052">
    <property type="entry name" value="DNA_methylase_N6_adenine_CS"/>
</dbReference>
<feature type="binding site" evidence="5">
    <location>
        <begin position="122"/>
        <end position="126"/>
    </location>
    <ligand>
        <name>S-adenosyl-L-methionine</name>
        <dbReference type="ChEBI" id="CHEBI:59789"/>
    </ligand>
</feature>
<dbReference type="PANTHER" id="PTHR18895:SF74">
    <property type="entry name" value="MTRF1L RELEASE FACTOR GLUTAMINE METHYLTRANSFERASE"/>
    <property type="match status" value="1"/>
</dbReference>
<keyword evidence="3 5" id="KW-0949">S-adenosyl-L-methionine</keyword>
<dbReference type="InterPro" id="IPR004556">
    <property type="entry name" value="HemK-like"/>
</dbReference>